<dbReference type="PANTHER" id="PTHR38595">
    <property type="entry name" value="CYTOPLASMIC PROTEIN-RELATED"/>
    <property type="match status" value="1"/>
</dbReference>
<gene>
    <name evidence="3" type="ORF">LuPra_01304</name>
</gene>
<dbReference type="RefSeq" id="WP_110169981.1">
    <property type="nucleotide sequence ID" value="NZ_CP015136.1"/>
</dbReference>
<dbReference type="EMBL" id="CP015136">
    <property type="protein sequence ID" value="AMY08116.1"/>
    <property type="molecule type" value="Genomic_DNA"/>
</dbReference>
<dbReference type="NCBIfam" id="TIGR03357">
    <property type="entry name" value="VI_zyme"/>
    <property type="match status" value="1"/>
</dbReference>
<evidence type="ECO:0000259" key="2">
    <source>
        <dbReference type="Pfam" id="PF04965"/>
    </source>
</evidence>
<proteinExistence type="predicted"/>
<dbReference type="InterPro" id="IPR053176">
    <property type="entry name" value="T6SS_TssE1-like"/>
</dbReference>
<dbReference type="SUPFAM" id="SSF160719">
    <property type="entry name" value="gpW/gp25-like"/>
    <property type="match status" value="1"/>
</dbReference>
<dbReference type="KEGG" id="abac:LuPra_01304"/>
<evidence type="ECO:0000256" key="1">
    <source>
        <dbReference type="SAM" id="MobiDB-lite"/>
    </source>
</evidence>
<feature type="domain" description="IraD/Gp25-like" evidence="2">
    <location>
        <begin position="40"/>
        <end position="144"/>
    </location>
</feature>
<accession>A0A143PI74</accession>
<dbReference type="Pfam" id="PF04965">
    <property type="entry name" value="GPW_gp25"/>
    <property type="match status" value="1"/>
</dbReference>
<dbReference type="InterPro" id="IPR017737">
    <property type="entry name" value="TssE1-like"/>
</dbReference>
<feature type="compositionally biased region" description="Polar residues" evidence="1">
    <location>
        <begin position="1"/>
        <end position="10"/>
    </location>
</feature>
<dbReference type="AlphaFoldDB" id="A0A143PI74"/>
<feature type="compositionally biased region" description="Basic and acidic residues" evidence="1">
    <location>
        <begin position="18"/>
        <end position="34"/>
    </location>
</feature>
<protein>
    <submittedName>
        <fullName evidence="3">Type VI secretion system lysozyme-like protein</fullName>
    </submittedName>
</protein>
<dbReference type="OrthoDB" id="271327at2"/>
<evidence type="ECO:0000313" key="3">
    <source>
        <dbReference type="EMBL" id="AMY08116.1"/>
    </source>
</evidence>
<organism evidence="3 4">
    <name type="scientific">Luteitalea pratensis</name>
    <dbReference type="NCBI Taxonomy" id="1855912"/>
    <lineage>
        <taxon>Bacteria</taxon>
        <taxon>Pseudomonadati</taxon>
        <taxon>Acidobacteriota</taxon>
        <taxon>Vicinamibacteria</taxon>
        <taxon>Vicinamibacterales</taxon>
        <taxon>Vicinamibacteraceae</taxon>
        <taxon>Luteitalea</taxon>
    </lineage>
</organism>
<name>A0A143PI74_LUTPR</name>
<sequence>MADATPQQDRLQPALLDRLTDEEPDRKLEPREQRALSKARLRQAVLRDLAWLFNTVKMESGVDLASAPYVRRSVINFGLSALSGKTASTMDALALTSAIKQAILDFEPRIVPGTLVVRTVVDAGLLDHHNIIGVEIQGHLWAQPIPLELLVRTEIDLETGRVEIADLPTLRAS</sequence>
<dbReference type="STRING" id="1855912.LuPra_01304"/>
<dbReference type="InterPro" id="IPR007048">
    <property type="entry name" value="IraD/Gp25-like"/>
</dbReference>
<reference evidence="3 4" key="1">
    <citation type="journal article" date="2016" name="Genome Announc.">
        <title>First Complete Genome Sequence of a Subdivision 6 Acidobacterium Strain.</title>
        <authorList>
            <person name="Huang S."/>
            <person name="Vieira S."/>
            <person name="Bunk B."/>
            <person name="Riedel T."/>
            <person name="Sproer C."/>
            <person name="Overmann J."/>
        </authorList>
    </citation>
    <scope>NUCLEOTIDE SEQUENCE [LARGE SCALE GENOMIC DNA]</scope>
    <source>
        <strain evidence="4">DSM 100886 HEG_-6_39</strain>
    </source>
</reference>
<dbReference type="Proteomes" id="UP000076079">
    <property type="component" value="Chromosome"/>
</dbReference>
<keyword evidence="4" id="KW-1185">Reference proteome</keyword>
<reference evidence="4" key="2">
    <citation type="submission" date="2016-04" db="EMBL/GenBank/DDBJ databases">
        <title>First Complete Genome Sequence of a Subdivision 6 Acidobacterium.</title>
        <authorList>
            <person name="Huang S."/>
            <person name="Vieira S."/>
            <person name="Bunk B."/>
            <person name="Riedel T."/>
            <person name="Sproeer C."/>
            <person name="Overmann J."/>
        </authorList>
    </citation>
    <scope>NUCLEOTIDE SEQUENCE [LARGE SCALE GENOMIC DNA]</scope>
    <source>
        <strain evidence="4">DSM 100886 HEG_-6_39</strain>
    </source>
</reference>
<dbReference type="PATRIC" id="fig|1813736.3.peg.1351"/>
<feature type="region of interest" description="Disordered" evidence="1">
    <location>
        <begin position="1"/>
        <end position="34"/>
    </location>
</feature>
<dbReference type="PANTHER" id="PTHR38595:SF1">
    <property type="entry name" value="TYPE VI SECRETION SYSTEM COMPONENT TSSE1"/>
    <property type="match status" value="1"/>
</dbReference>
<evidence type="ECO:0000313" key="4">
    <source>
        <dbReference type="Proteomes" id="UP000076079"/>
    </source>
</evidence>